<sequence>MRQNFKDILFIWLLMAILYAITIFSSFNLAYDKIQKLNISIEDNTIVTIVIVVSLLNFFLVLLQAIIFSIILYIINVITKNNLNKSDCLYIMSFALMINMLSIIPISLINLFFADTLMTTSNNIVYILLNPFLLLSLYVLYNFLKKRNVNKTMFIVSLIVYYM</sequence>
<feature type="non-terminal residue" evidence="2">
    <location>
        <position position="163"/>
    </location>
</feature>
<keyword evidence="1" id="KW-0472">Membrane</keyword>
<dbReference type="RefSeq" id="WP_238674838.1">
    <property type="nucleotide sequence ID" value="NZ_QKXQ01000718.1"/>
</dbReference>
<dbReference type="Proteomes" id="UP000256562">
    <property type="component" value="Unassembled WGS sequence"/>
</dbReference>
<dbReference type="EMBL" id="QKXQ01000718">
    <property type="protein sequence ID" value="REH88891.1"/>
    <property type="molecule type" value="Genomic_DNA"/>
</dbReference>
<gene>
    <name evidence="2" type="ORF">DOS83_13860</name>
</gene>
<organism evidence="2 3">
    <name type="scientific">Staphylococcus felis</name>
    <dbReference type="NCBI Taxonomy" id="46127"/>
    <lineage>
        <taxon>Bacteria</taxon>
        <taxon>Bacillati</taxon>
        <taxon>Bacillota</taxon>
        <taxon>Bacilli</taxon>
        <taxon>Bacillales</taxon>
        <taxon>Staphylococcaceae</taxon>
        <taxon>Staphylococcus</taxon>
    </lineage>
</organism>
<feature type="transmembrane region" description="Helical" evidence="1">
    <location>
        <begin position="9"/>
        <end position="31"/>
    </location>
</feature>
<accession>A0A3E0IKN8</accession>
<feature type="transmembrane region" description="Helical" evidence="1">
    <location>
        <begin position="46"/>
        <end position="76"/>
    </location>
</feature>
<keyword evidence="1" id="KW-0812">Transmembrane</keyword>
<proteinExistence type="predicted"/>
<comment type="caution">
    <text evidence="2">The sequence shown here is derived from an EMBL/GenBank/DDBJ whole genome shotgun (WGS) entry which is preliminary data.</text>
</comment>
<evidence type="ECO:0000313" key="2">
    <source>
        <dbReference type="EMBL" id="REH88891.1"/>
    </source>
</evidence>
<name>A0A3E0IKN8_9STAP</name>
<feature type="transmembrane region" description="Helical" evidence="1">
    <location>
        <begin position="88"/>
        <end position="112"/>
    </location>
</feature>
<feature type="transmembrane region" description="Helical" evidence="1">
    <location>
        <begin position="124"/>
        <end position="144"/>
    </location>
</feature>
<dbReference type="AlphaFoldDB" id="A0A3E0IKN8"/>
<reference evidence="2 3" key="1">
    <citation type="journal article" date="2018" name="Vet. Microbiol.">
        <title>Characterisation of Staphylococcus felis isolated from cats using whole genome sequencing.</title>
        <authorList>
            <person name="Worthing K."/>
            <person name="Pang S."/>
            <person name="Trott D.J."/>
            <person name="Abraham S."/>
            <person name="Coombs G.W."/>
            <person name="Jordan D."/>
            <person name="McIntyre L."/>
            <person name="Davies M.R."/>
            <person name="Norris J."/>
        </authorList>
    </citation>
    <scope>NUCLEOTIDE SEQUENCE [LARGE SCALE GENOMIC DNA]</scope>
    <source>
        <strain evidence="2 3">F9</strain>
    </source>
</reference>
<keyword evidence="1" id="KW-1133">Transmembrane helix</keyword>
<evidence type="ECO:0000313" key="3">
    <source>
        <dbReference type="Proteomes" id="UP000256562"/>
    </source>
</evidence>
<protein>
    <submittedName>
        <fullName evidence="2">Uncharacterized protein</fullName>
    </submittedName>
</protein>
<evidence type="ECO:0000256" key="1">
    <source>
        <dbReference type="SAM" id="Phobius"/>
    </source>
</evidence>